<keyword evidence="6" id="KW-1185">Reference proteome</keyword>
<dbReference type="InterPro" id="IPR003313">
    <property type="entry name" value="AraC-bd"/>
</dbReference>
<evidence type="ECO:0000259" key="4">
    <source>
        <dbReference type="PROSITE" id="PS01124"/>
    </source>
</evidence>
<gene>
    <name evidence="5" type="ORF">H6A31_04260</name>
</gene>
<proteinExistence type="predicted"/>
<accession>A0ABS2ETE1</accession>
<evidence type="ECO:0000256" key="1">
    <source>
        <dbReference type="ARBA" id="ARBA00023015"/>
    </source>
</evidence>
<dbReference type="PANTHER" id="PTHR11019:SF190">
    <property type="entry name" value="ARAC-FAMILY REGULATORY PROTEIN"/>
    <property type="match status" value="1"/>
</dbReference>
<dbReference type="InterPro" id="IPR014710">
    <property type="entry name" value="RmlC-like_jellyroll"/>
</dbReference>
<dbReference type="InterPro" id="IPR018060">
    <property type="entry name" value="HTH_AraC"/>
</dbReference>
<evidence type="ECO:0000313" key="6">
    <source>
        <dbReference type="Proteomes" id="UP000703295"/>
    </source>
</evidence>
<dbReference type="Gene3D" id="1.10.10.60">
    <property type="entry name" value="Homeodomain-like"/>
    <property type="match status" value="2"/>
</dbReference>
<dbReference type="Pfam" id="PF12833">
    <property type="entry name" value="HTH_18"/>
    <property type="match status" value="1"/>
</dbReference>
<evidence type="ECO:0000313" key="5">
    <source>
        <dbReference type="EMBL" id="MBM6757910.1"/>
    </source>
</evidence>
<keyword evidence="2" id="KW-0238">DNA-binding</keyword>
<keyword evidence="3" id="KW-0804">Transcription</keyword>
<evidence type="ECO:0000256" key="3">
    <source>
        <dbReference type="ARBA" id="ARBA00023163"/>
    </source>
</evidence>
<dbReference type="InterPro" id="IPR009057">
    <property type="entry name" value="Homeodomain-like_sf"/>
</dbReference>
<dbReference type="Proteomes" id="UP000703295">
    <property type="component" value="Unassembled WGS sequence"/>
</dbReference>
<dbReference type="EMBL" id="JACJJW010000007">
    <property type="protein sequence ID" value="MBM6757910.1"/>
    <property type="molecule type" value="Genomic_DNA"/>
</dbReference>
<dbReference type="SUPFAM" id="SSF46689">
    <property type="entry name" value="Homeodomain-like"/>
    <property type="match status" value="2"/>
</dbReference>
<dbReference type="PROSITE" id="PS01124">
    <property type="entry name" value="HTH_ARAC_FAMILY_2"/>
    <property type="match status" value="1"/>
</dbReference>
<comment type="caution">
    <text evidence="5">The sequence shown here is derived from an EMBL/GenBank/DDBJ whole genome shotgun (WGS) entry which is preliminary data.</text>
</comment>
<dbReference type="Pfam" id="PF02311">
    <property type="entry name" value="AraC_binding"/>
    <property type="match status" value="1"/>
</dbReference>
<protein>
    <submittedName>
        <fullName evidence="5">Helix-turn-helix transcriptional regulator</fullName>
    </submittedName>
</protein>
<reference evidence="5 6" key="1">
    <citation type="journal article" date="2021" name="Sci. Rep.">
        <title>The distribution of antibiotic resistance genes in chicken gut microbiota commensals.</title>
        <authorList>
            <person name="Juricova H."/>
            <person name="Matiasovicova J."/>
            <person name="Kubasova T."/>
            <person name="Cejkova D."/>
            <person name="Rychlik I."/>
        </authorList>
    </citation>
    <scope>NUCLEOTIDE SEQUENCE [LARGE SCALE GENOMIC DNA]</scope>
    <source>
        <strain evidence="5 6">An801</strain>
    </source>
</reference>
<dbReference type="SUPFAM" id="SSF51182">
    <property type="entry name" value="RmlC-like cupins"/>
    <property type="match status" value="1"/>
</dbReference>
<name>A0ABS2ETE1_9BACE</name>
<evidence type="ECO:0000256" key="2">
    <source>
        <dbReference type="ARBA" id="ARBA00023125"/>
    </source>
</evidence>
<sequence>MNQEQKSYISLINHTRKETIRIKKTGWEEINLPGHTHERCQIIYTLSGTLHVQIGATNYFVPEKHIAWIPSYMGHELSSNNRRTSLVIFYLSLDACEDGTPLNEFSIYHADSFIAENLKFIASKGREINREDAPDLYAFALGFFRLLPTICQNMEFLLKTLAIPNDARLHPILAYLQEHLQENPKMPQLAEHFGFSVRNLSRLFNESGIRFSYYVNNLRIMRAIELFADGGKTMQQIAYEVGFSTPNNFNRVFRQITGMSPHNFVKND</sequence>
<dbReference type="Gene3D" id="2.60.120.10">
    <property type="entry name" value="Jelly Rolls"/>
    <property type="match status" value="1"/>
</dbReference>
<dbReference type="InterPro" id="IPR011051">
    <property type="entry name" value="RmlC_Cupin_sf"/>
</dbReference>
<dbReference type="PANTHER" id="PTHR11019">
    <property type="entry name" value="HTH-TYPE TRANSCRIPTIONAL REGULATOR NIMR"/>
    <property type="match status" value="1"/>
</dbReference>
<dbReference type="SMART" id="SM00342">
    <property type="entry name" value="HTH_ARAC"/>
    <property type="match status" value="1"/>
</dbReference>
<feature type="domain" description="HTH araC/xylS-type" evidence="4">
    <location>
        <begin position="170"/>
        <end position="267"/>
    </location>
</feature>
<dbReference type="RefSeq" id="WP_204475023.1">
    <property type="nucleotide sequence ID" value="NZ_JACJJW010000007.1"/>
</dbReference>
<keyword evidence="1" id="KW-0805">Transcription regulation</keyword>
<organism evidence="5 6">
    <name type="scientific">Bacteroides mediterraneensis</name>
    <dbReference type="NCBI Taxonomy" id="1841856"/>
    <lineage>
        <taxon>Bacteria</taxon>
        <taxon>Pseudomonadati</taxon>
        <taxon>Bacteroidota</taxon>
        <taxon>Bacteroidia</taxon>
        <taxon>Bacteroidales</taxon>
        <taxon>Bacteroidaceae</taxon>
        <taxon>Bacteroides</taxon>
    </lineage>
</organism>